<dbReference type="InterPro" id="IPR049326">
    <property type="entry name" value="Rhodopsin_dom_fungi"/>
</dbReference>
<evidence type="ECO:0000259" key="8">
    <source>
        <dbReference type="Pfam" id="PF20684"/>
    </source>
</evidence>
<gene>
    <name evidence="9" type="ORF">Daus18300_010474</name>
</gene>
<keyword evidence="2 7" id="KW-0812">Transmembrane</keyword>
<keyword evidence="4 7" id="KW-0472">Membrane</keyword>
<name>A0ABR3WAA6_9PEZI</name>
<evidence type="ECO:0000256" key="2">
    <source>
        <dbReference type="ARBA" id="ARBA00022692"/>
    </source>
</evidence>
<evidence type="ECO:0000256" key="6">
    <source>
        <dbReference type="SAM" id="MobiDB-lite"/>
    </source>
</evidence>
<protein>
    <recommendedName>
        <fullName evidence="8">Rhodopsin domain-containing protein</fullName>
    </recommendedName>
</protein>
<feature type="transmembrane region" description="Helical" evidence="7">
    <location>
        <begin position="130"/>
        <end position="161"/>
    </location>
</feature>
<organism evidence="9 10">
    <name type="scientific">Diaporthe australafricana</name>
    <dbReference type="NCBI Taxonomy" id="127596"/>
    <lineage>
        <taxon>Eukaryota</taxon>
        <taxon>Fungi</taxon>
        <taxon>Dikarya</taxon>
        <taxon>Ascomycota</taxon>
        <taxon>Pezizomycotina</taxon>
        <taxon>Sordariomycetes</taxon>
        <taxon>Sordariomycetidae</taxon>
        <taxon>Diaporthales</taxon>
        <taxon>Diaporthaceae</taxon>
        <taxon>Diaporthe</taxon>
    </lineage>
</organism>
<feature type="domain" description="Rhodopsin" evidence="8">
    <location>
        <begin position="92"/>
        <end position="248"/>
    </location>
</feature>
<evidence type="ECO:0000256" key="3">
    <source>
        <dbReference type="ARBA" id="ARBA00022989"/>
    </source>
</evidence>
<feature type="transmembrane region" description="Helical" evidence="7">
    <location>
        <begin position="211"/>
        <end position="233"/>
    </location>
</feature>
<feature type="transmembrane region" description="Helical" evidence="7">
    <location>
        <begin position="181"/>
        <end position="199"/>
    </location>
</feature>
<evidence type="ECO:0000256" key="4">
    <source>
        <dbReference type="ARBA" id="ARBA00023136"/>
    </source>
</evidence>
<dbReference type="PANTHER" id="PTHR33048">
    <property type="entry name" value="PTH11-LIKE INTEGRAL MEMBRANE PROTEIN (AFU_ORTHOLOGUE AFUA_5G11245)"/>
    <property type="match status" value="1"/>
</dbReference>
<dbReference type="EMBL" id="JAWRVE010000116">
    <property type="protein sequence ID" value="KAL1857027.1"/>
    <property type="molecule type" value="Genomic_DNA"/>
</dbReference>
<comment type="caution">
    <text evidence="9">The sequence shown here is derived from an EMBL/GenBank/DDBJ whole genome shotgun (WGS) entry which is preliminary data.</text>
</comment>
<keyword evidence="3 7" id="KW-1133">Transmembrane helix</keyword>
<sequence length="252" mass="27920">MAPQQGAVAPPPGETSDIHNPKDVLHTVNIAIMIVVLCLTTPLFALRMYVRSIVLRNMGSEELYRHGLGNVGRLMKILDDCALTFKKATIYGMYLQEMWFNSKSITSFSTKLALLLLLVRVFRQFRRTAVFLWATIAFQVGFCIAITVVKIVICLPIQGVWDPSVPSKCLDRQASFIADTAVASISDLVILFPPIILTWSLTFSTMKKIRIMLMLGAGGLATATSFARLGLLLQKNSFNDATLNFTKFNLLG</sequence>
<evidence type="ECO:0000313" key="9">
    <source>
        <dbReference type="EMBL" id="KAL1857027.1"/>
    </source>
</evidence>
<reference evidence="9 10" key="1">
    <citation type="journal article" date="2024" name="IMA Fungus">
        <title>IMA Genome - F19 : A genome assembly and annotation guide to empower mycologists, including annotated draft genome sequences of Ceratocystis pirilliformis, Diaporthe australafricana, Fusarium ophioides, Paecilomyces lecythidis, and Sporothrix stenoceras.</title>
        <authorList>
            <person name="Aylward J."/>
            <person name="Wilson A.M."/>
            <person name="Visagie C.M."/>
            <person name="Spraker J."/>
            <person name="Barnes I."/>
            <person name="Buitendag C."/>
            <person name="Ceriani C."/>
            <person name="Del Mar Angel L."/>
            <person name="du Plessis D."/>
            <person name="Fuchs T."/>
            <person name="Gasser K."/>
            <person name="Kramer D."/>
            <person name="Li W."/>
            <person name="Munsamy K."/>
            <person name="Piso A."/>
            <person name="Price J.L."/>
            <person name="Sonnekus B."/>
            <person name="Thomas C."/>
            <person name="van der Nest A."/>
            <person name="van Dijk A."/>
            <person name="van Heerden A."/>
            <person name="van Vuuren N."/>
            <person name="Yilmaz N."/>
            <person name="Duong T.A."/>
            <person name="van der Merwe N.A."/>
            <person name="Wingfield M.J."/>
            <person name="Wingfield B.D."/>
        </authorList>
    </citation>
    <scope>NUCLEOTIDE SEQUENCE [LARGE SCALE GENOMIC DNA]</scope>
    <source>
        <strain evidence="9 10">CMW 18300</strain>
    </source>
</reference>
<evidence type="ECO:0000256" key="7">
    <source>
        <dbReference type="SAM" id="Phobius"/>
    </source>
</evidence>
<evidence type="ECO:0000313" key="10">
    <source>
        <dbReference type="Proteomes" id="UP001583177"/>
    </source>
</evidence>
<evidence type="ECO:0000256" key="1">
    <source>
        <dbReference type="ARBA" id="ARBA00004141"/>
    </source>
</evidence>
<dbReference type="Pfam" id="PF20684">
    <property type="entry name" value="Fung_rhodopsin"/>
    <property type="match status" value="1"/>
</dbReference>
<dbReference type="Proteomes" id="UP001583177">
    <property type="component" value="Unassembled WGS sequence"/>
</dbReference>
<evidence type="ECO:0000256" key="5">
    <source>
        <dbReference type="ARBA" id="ARBA00038359"/>
    </source>
</evidence>
<dbReference type="InterPro" id="IPR052337">
    <property type="entry name" value="SAT4-like"/>
</dbReference>
<feature type="transmembrane region" description="Helical" evidence="7">
    <location>
        <begin position="30"/>
        <end position="50"/>
    </location>
</feature>
<feature type="region of interest" description="Disordered" evidence="6">
    <location>
        <begin position="1"/>
        <end position="20"/>
    </location>
</feature>
<dbReference type="PANTHER" id="PTHR33048:SF108">
    <property type="entry name" value="INTEGRAL MEMBRANE PROTEIN"/>
    <property type="match status" value="1"/>
</dbReference>
<comment type="subcellular location">
    <subcellularLocation>
        <location evidence="1">Membrane</location>
        <topology evidence="1">Multi-pass membrane protein</topology>
    </subcellularLocation>
</comment>
<proteinExistence type="inferred from homology"/>
<keyword evidence="10" id="KW-1185">Reference proteome</keyword>
<accession>A0ABR3WAA6</accession>
<comment type="similarity">
    <text evidence="5">Belongs to the SAT4 family.</text>
</comment>